<name>A0A919GU69_9ACTN</name>
<gene>
    <name evidence="1" type="ORF">Sxan_22470</name>
</gene>
<evidence type="ECO:0000313" key="1">
    <source>
        <dbReference type="EMBL" id="GHI84883.1"/>
    </source>
</evidence>
<reference evidence="1" key="1">
    <citation type="submission" date="2020-09" db="EMBL/GenBank/DDBJ databases">
        <title>Whole genome shotgun sequence of Streptomyces xanthophaeus NBRC 12829.</title>
        <authorList>
            <person name="Komaki H."/>
            <person name="Tamura T."/>
        </authorList>
    </citation>
    <scope>NUCLEOTIDE SEQUENCE</scope>
    <source>
        <strain evidence="1">NBRC 12829</strain>
    </source>
</reference>
<organism evidence="1 2">
    <name type="scientific">Streptomyces xanthophaeus</name>
    <dbReference type="NCBI Taxonomy" id="67385"/>
    <lineage>
        <taxon>Bacteria</taxon>
        <taxon>Bacillati</taxon>
        <taxon>Actinomycetota</taxon>
        <taxon>Actinomycetes</taxon>
        <taxon>Kitasatosporales</taxon>
        <taxon>Streptomycetaceae</taxon>
        <taxon>Streptomyces</taxon>
    </lineage>
</organism>
<keyword evidence="2" id="KW-1185">Reference proteome</keyword>
<dbReference type="RefSeq" id="WP_031139208.1">
    <property type="nucleotide sequence ID" value="NZ_BNEE01000006.1"/>
</dbReference>
<dbReference type="AlphaFoldDB" id="A0A919GU69"/>
<protein>
    <submittedName>
        <fullName evidence="1">Uncharacterized protein</fullName>
    </submittedName>
</protein>
<dbReference type="OrthoDB" id="4336272at2"/>
<dbReference type="Proteomes" id="UP000600026">
    <property type="component" value="Unassembled WGS sequence"/>
</dbReference>
<dbReference type="EMBL" id="BNEE01000006">
    <property type="protein sequence ID" value="GHI84883.1"/>
    <property type="molecule type" value="Genomic_DNA"/>
</dbReference>
<accession>A0A919GU69</accession>
<comment type="caution">
    <text evidence="1">The sequence shown here is derived from an EMBL/GenBank/DDBJ whole genome shotgun (WGS) entry which is preliminary data.</text>
</comment>
<sequence length="79" mass="8711">MTLWRQVLAALNDQSLDTAEREVILARGAAHLAARRTPQGQRTTDKEVMAIAFEEFGILLDAHQARIALRSLNPGMARG</sequence>
<evidence type="ECO:0000313" key="2">
    <source>
        <dbReference type="Proteomes" id="UP000600026"/>
    </source>
</evidence>
<proteinExistence type="predicted"/>